<sequence>MMGLLDYFLTLGGLCISQRNVVVSTVGLLAAQQLRGYDSIHGTSARSSLALRPRDRRYRFHLRTQDVMDIDVGYLLYLS</sequence>
<evidence type="ECO:0000313" key="2">
    <source>
        <dbReference type="Proteomes" id="UP000500953"/>
    </source>
</evidence>
<proteinExistence type="predicted"/>
<evidence type="ECO:0000313" key="1">
    <source>
        <dbReference type="EMBL" id="QIS21679.1"/>
    </source>
</evidence>
<gene>
    <name evidence="1" type="ORF">F6W96_28405</name>
</gene>
<dbReference type="EMBL" id="CP046173">
    <property type="protein sequence ID" value="QIS21679.1"/>
    <property type="molecule type" value="Genomic_DNA"/>
</dbReference>
<dbReference type="Proteomes" id="UP000500953">
    <property type="component" value="Chromosome"/>
</dbReference>
<organism evidence="1 2">
    <name type="scientific">Nocardia terpenica</name>
    <dbReference type="NCBI Taxonomy" id="455432"/>
    <lineage>
        <taxon>Bacteria</taxon>
        <taxon>Bacillati</taxon>
        <taxon>Actinomycetota</taxon>
        <taxon>Actinomycetes</taxon>
        <taxon>Mycobacteriales</taxon>
        <taxon>Nocardiaceae</taxon>
        <taxon>Nocardia</taxon>
    </lineage>
</organism>
<protein>
    <submittedName>
        <fullName evidence="1">Uncharacterized protein</fullName>
    </submittedName>
</protein>
<dbReference type="AlphaFoldDB" id="A0A6G9Z7V5"/>
<name>A0A6G9Z7V5_9NOCA</name>
<accession>A0A6G9Z7V5</accession>
<reference evidence="1 2" key="1">
    <citation type="journal article" date="2019" name="ACS Chem. Biol.">
        <title>Identification and Mobilization of a Cryptic Antibiotic Biosynthesis Gene Locus from a Human-Pathogenic Nocardia Isolate.</title>
        <authorList>
            <person name="Herisse M."/>
            <person name="Ishida K."/>
            <person name="Porter J.L."/>
            <person name="Howden B."/>
            <person name="Hertweck C."/>
            <person name="Stinear T.P."/>
            <person name="Pidot S.J."/>
        </authorList>
    </citation>
    <scope>NUCLEOTIDE SEQUENCE [LARGE SCALE GENOMIC DNA]</scope>
    <source>
        <strain evidence="1 2">AUSMDU00012715</strain>
    </source>
</reference>
<dbReference type="RefSeq" id="WP_167488964.1">
    <property type="nucleotide sequence ID" value="NZ_CP046173.1"/>
</dbReference>